<feature type="compositionally biased region" description="Basic residues" evidence="1">
    <location>
        <begin position="243"/>
        <end position="252"/>
    </location>
</feature>
<name>A0A158JL86_9BURK</name>
<evidence type="ECO:0000313" key="2">
    <source>
        <dbReference type="EMBL" id="SAL69233.1"/>
    </source>
</evidence>
<organism evidence="2 3">
    <name type="scientific">Caballeronia humi</name>
    <dbReference type="NCBI Taxonomy" id="326474"/>
    <lineage>
        <taxon>Bacteria</taxon>
        <taxon>Pseudomonadati</taxon>
        <taxon>Pseudomonadota</taxon>
        <taxon>Betaproteobacteria</taxon>
        <taxon>Burkholderiales</taxon>
        <taxon>Burkholderiaceae</taxon>
        <taxon>Caballeronia</taxon>
    </lineage>
</organism>
<feature type="compositionally biased region" description="Basic and acidic residues" evidence="1">
    <location>
        <begin position="169"/>
        <end position="183"/>
    </location>
</feature>
<feature type="region of interest" description="Disordered" evidence="1">
    <location>
        <begin position="211"/>
        <end position="296"/>
    </location>
</feature>
<reference evidence="2" key="1">
    <citation type="submission" date="2016-01" db="EMBL/GenBank/DDBJ databases">
        <authorList>
            <person name="Peeters C."/>
        </authorList>
    </citation>
    <scope>NUCLEOTIDE SEQUENCE [LARGE SCALE GENOMIC DNA]</scope>
    <source>
        <strain evidence="2">LMG 22934</strain>
    </source>
</reference>
<comment type="caution">
    <text evidence="2">The sequence shown here is derived from an EMBL/GenBank/DDBJ whole genome shotgun (WGS) entry which is preliminary data.</text>
</comment>
<gene>
    <name evidence="2" type="ORF">AWB65_06807</name>
</gene>
<protein>
    <submittedName>
        <fullName evidence="2">Uncharacterized protein</fullName>
    </submittedName>
</protein>
<evidence type="ECO:0000313" key="3">
    <source>
        <dbReference type="Proteomes" id="UP000054977"/>
    </source>
</evidence>
<accession>A0A158JL86</accession>
<dbReference type="Proteomes" id="UP000054977">
    <property type="component" value="Unassembled WGS sequence"/>
</dbReference>
<dbReference type="AlphaFoldDB" id="A0A158JL86"/>
<feature type="region of interest" description="Disordered" evidence="1">
    <location>
        <begin position="135"/>
        <end position="194"/>
    </location>
</feature>
<feature type="compositionally biased region" description="Basic and acidic residues" evidence="1">
    <location>
        <begin position="135"/>
        <end position="149"/>
    </location>
</feature>
<proteinExistence type="predicted"/>
<evidence type="ECO:0000256" key="1">
    <source>
        <dbReference type="SAM" id="MobiDB-lite"/>
    </source>
</evidence>
<sequence length="397" mass="42206">MPARAELRTPGGRHAGRLPLRRSRCEGHRRYGLVGAVPGPRAQRADRHRARGEQGRQDRCCARRTVSRSVPDDAFATFPAGRRRFRCRASAPAARLDRVAAGRRAGVQSVLGDALRVLGNRCLRQAAASDRVRAREPACKRRGASRDDSDAGGIGGDVVYQSGVARPATGDREGHDSEPRRFGESVQPALQVRPGLANGAVAEPVRIRIVAGNDPPDRTADRAAGKFAVDPARPQPAVDHARPRNRRPRAARRAGGPAVGTAHAPSRPAAGRAEPDRGQRADRRGAGALLPVDFTDGPLRHREQSVLEPLHGAGARVVVRRLGDDADFHGGQHRRSGEAGRGAAATGALFLSKGDSGRVPGSRRFADRAAEIARGARRAGPRGRCAADLRAARAAEV</sequence>
<feature type="compositionally biased region" description="Basic and acidic residues" evidence="1">
    <location>
        <begin position="215"/>
        <end position="224"/>
    </location>
</feature>
<dbReference type="EMBL" id="FCNW02000130">
    <property type="protein sequence ID" value="SAL69233.1"/>
    <property type="molecule type" value="Genomic_DNA"/>
</dbReference>
<feature type="compositionally biased region" description="Basic and acidic residues" evidence="1">
    <location>
        <begin position="273"/>
        <end position="285"/>
    </location>
</feature>
<feature type="region of interest" description="Disordered" evidence="1">
    <location>
        <begin position="38"/>
        <end position="57"/>
    </location>
</feature>
<keyword evidence="3" id="KW-1185">Reference proteome</keyword>